<sequence>MIYRFDLRFCHIDCVLQKLITVSLNYFSLYVSYLEFYATIWERDNEKHYMQQITVKVRMRVIQ</sequence>
<organism evidence="1">
    <name type="scientific">Arion vulgaris</name>
    <dbReference type="NCBI Taxonomy" id="1028688"/>
    <lineage>
        <taxon>Eukaryota</taxon>
        <taxon>Metazoa</taxon>
        <taxon>Spiralia</taxon>
        <taxon>Lophotrochozoa</taxon>
        <taxon>Mollusca</taxon>
        <taxon>Gastropoda</taxon>
        <taxon>Heterobranchia</taxon>
        <taxon>Euthyneura</taxon>
        <taxon>Panpulmonata</taxon>
        <taxon>Eupulmonata</taxon>
        <taxon>Stylommatophora</taxon>
        <taxon>Helicina</taxon>
        <taxon>Arionoidea</taxon>
        <taxon>Arionidae</taxon>
        <taxon>Arion</taxon>
    </lineage>
</organism>
<proteinExistence type="predicted"/>
<evidence type="ECO:0000313" key="1">
    <source>
        <dbReference type="EMBL" id="CEK91674.1"/>
    </source>
</evidence>
<accession>A0A0B7BEF2</accession>
<name>A0A0B7BEF2_9EUPU</name>
<reference evidence="1" key="1">
    <citation type="submission" date="2014-12" db="EMBL/GenBank/DDBJ databases">
        <title>Insight into the proteome of Arion vulgaris.</title>
        <authorList>
            <person name="Aradska J."/>
            <person name="Bulat T."/>
            <person name="Smidak R."/>
            <person name="Sarate P."/>
            <person name="Gangsoo J."/>
            <person name="Sialana F."/>
            <person name="Bilban M."/>
            <person name="Lubec G."/>
        </authorList>
    </citation>
    <scope>NUCLEOTIDE SEQUENCE</scope>
    <source>
        <tissue evidence="1">Skin</tissue>
    </source>
</reference>
<dbReference type="AlphaFoldDB" id="A0A0B7BEF2"/>
<protein>
    <submittedName>
        <fullName evidence="1">Uncharacterized protein</fullName>
    </submittedName>
</protein>
<gene>
    <name evidence="1" type="primary">ORF184228</name>
</gene>
<feature type="non-terminal residue" evidence="1">
    <location>
        <position position="63"/>
    </location>
</feature>
<dbReference type="EMBL" id="HACG01044809">
    <property type="protein sequence ID" value="CEK91674.1"/>
    <property type="molecule type" value="Transcribed_RNA"/>
</dbReference>